<feature type="domain" description="PH" evidence="2">
    <location>
        <begin position="75"/>
        <end position="201"/>
    </location>
</feature>
<evidence type="ECO:0000313" key="4">
    <source>
        <dbReference type="Proteomes" id="UP001160390"/>
    </source>
</evidence>
<dbReference type="Gene3D" id="2.30.29.30">
    <property type="entry name" value="Pleckstrin-homology domain (PH domain)/Phosphotyrosine-binding domain (PTB)"/>
    <property type="match status" value="1"/>
</dbReference>
<evidence type="ECO:0000313" key="3">
    <source>
        <dbReference type="EMBL" id="CAI6081009.1"/>
    </source>
</evidence>
<feature type="compositionally biased region" description="Basic and acidic residues" evidence="1">
    <location>
        <begin position="51"/>
        <end position="75"/>
    </location>
</feature>
<dbReference type="Pfam" id="PF15406">
    <property type="entry name" value="PH_6"/>
    <property type="match status" value="1"/>
</dbReference>
<feature type="compositionally biased region" description="Basic and acidic residues" evidence="1">
    <location>
        <begin position="472"/>
        <end position="487"/>
    </location>
</feature>
<name>A0AA35PVH2_9HYPO</name>
<dbReference type="SUPFAM" id="SSF50729">
    <property type="entry name" value="PH domain-like"/>
    <property type="match status" value="1"/>
</dbReference>
<feature type="compositionally biased region" description="Basic and acidic residues" evidence="1">
    <location>
        <begin position="301"/>
        <end position="349"/>
    </location>
</feature>
<dbReference type="PROSITE" id="PS50003">
    <property type="entry name" value="PH_DOMAIN"/>
    <property type="match status" value="1"/>
</dbReference>
<feature type="region of interest" description="Disordered" evidence="1">
    <location>
        <begin position="225"/>
        <end position="569"/>
    </location>
</feature>
<accession>A0AA35PVH2</accession>
<dbReference type="Proteomes" id="UP001160390">
    <property type="component" value="Unassembled WGS sequence"/>
</dbReference>
<dbReference type="InterPro" id="IPR011993">
    <property type="entry name" value="PH-like_dom_sf"/>
</dbReference>
<organism evidence="3 4">
    <name type="scientific">Clonostachys chloroleuca</name>
    <dbReference type="NCBI Taxonomy" id="1926264"/>
    <lineage>
        <taxon>Eukaryota</taxon>
        <taxon>Fungi</taxon>
        <taxon>Dikarya</taxon>
        <taxon>Ascomycota</taxon>
        <taxon>Pezizomycotina</taxon>
        <taxon>Sordariomycetes</taxon>
        <taxon>Hypocreomycetidae</taxon>
        <taxon>Hypocreales</taxon>
        <taxon>Bionectriaceae</taxon>
        <taxon>Clonostachys</taxon>
    </lineage>
</organism>
<feature type="compositionally biased region" description="Basic and acidic residues" evidence="1">
    <location>
        <begin position="263"/>
        <end position="282"/>
    </location>
</feature>
<reference evidence="3" key="1">
    <citation type="submission" date="2023-01" db="EMBL/GenBank/DDBJ databases">
        <authorList>
            <person name="Piombo E."/>
        </authorList>
    </citation>
    <scope>NUCLEOTIDE SEQUENCE</scope>
</reference>
<feature type="compositionally biased region" description="Basic and acidic residues" evidence="1">
    <location>
        <begin position="536"/>
        <end position="554"/>
    </location>
</feature>
<comment type="caution">
    <text evidence="3">The sequence shown here is derived from an EMBL/GenBank/DDBJ whole genome shotgun (WGS) entry which is preliminary data.</text>
</comment>
<dbReference type="AlphaFoldDB" id="A0AA35PVH2"/>
<dbReference type="InterPro" id="IPR039483">
    <property type="entry name" value="Meu6_PH_dom"/>
</dbReference>
<dbReference type="InterPro" id="IPR039712">
    <property type="entry name" value="Meu6"/>
</dbReference>
<feature type="compositionally biased region" description="Basic and acidic residues" evidence="1">
    <location>
        <begin position="393"/>
        <end position="406"/>
    </location>
</feature>
<feature type="compositionally biased region" description="Basic and acidic residues" evidence="1">
    <location>
        <begin position="228"/>
        <end position="253"/>
    </location>
</feature>
<feature type="compositionally biased region" description="Basic and acidic residues" evidence="1">
    <location>
        <begin position="1"/>
        <end position="18"/>
    </location>
</feature>
<keyword evidence="4" id="KW-1185">Reference proteome</keyword>
<feature type="compositionally biased region" description="Basic and acidic residues" evidence="1">
    <location>
        <begin position="26"/>
        <end position="38"/>
    </location>
</feature>
<feature type="compositionally biased region" description="Low complexity" evidence="1">
    <location>
        <begin position="39"/>
        <end position="50"/>
    </location>
</feature>
<dbReference type="SMART" id="SM00233">
    <property type="entry name" value="PH"/>
    <property type="match status" value="1"/>
</dbReference>
<dbReference type="EMBL" id="CABFNP030000705">
    <property type="protein sequence ID" value="CAI6081009.1"/>
    <property type="molecule type" value="Genomic_DNA"/>
</dbReference>
<feature type="compositionally biased region" description="Low complexity" evidence="1">
    <location>
        <begin position="555"/>
        <end position="569"/>
    </location>
</feature>
<evidence type="ECO:0000259" key="2">
    <source>
        <dbReference type="PROSITE" id="PS50003"/>
    </source>
</evidence>
<feature type="compositionally biased region" description="Low complexity" evidence="1">
    <location>
        <begin position="431"/>
        <end position="452"/>
    </location>
</feature>
<feature type="region of interest" description="Disordered" evidence="1">
    <location>
        <begin position="1"/>
        <end position="75"/>
    </location>
</feature>
<feature type="compositionally biased region" description="Basic and acidic residues" evidence="1">
    <location>
        <begin position="359"/>
        <end position="377"/>
    </location>
</feature>
<dbReference type="PANTHER" id="PTHR42073">
    <property type="entry name" value="MEIOTIC EXPRESSION UP-REGULATED PROTEIN 6"/>
    <property type="match status" value="1"/>
</dbReference>
<evidence type="ECO:0000256" key="1">
    <source>
        <dbReference type="SAM" id="MobiDB-lite"/>
    </source>
</evidence>
<gene>
    <name evidence="3" type="ORF">CCHLO57077_00003948</name>
</gene>
<feature type="compositionally biased region" description="Basic and acidic residues" evidence="1">
    <location>
        <begin position="503"/>
        <end position="527"/>
    </location>
</feature>
<protein>
    <recommendedName>
        <fullName evidence="2">PH domain-containing protein</fullName>
    </recommendedName>
</protein>
<proteinExistence type="predicted"/>
<dbReference type="InterPro" id="IPR001849">
    <property type="entry name" value="PH_domain"/>
</dbReference>
<sequence length="569" mass="60955">MAEEQKIVEVPKDTKVEETTPAVEAPKVDAAAETKVEETPAPAVETVAATTEEKATEEAKPAEETKAEEKKEEVKPIEEGHLGHKAQGLSFPKNLIASKEFFFFGVEAFEAKALAAYKRSEKSAETAHANIAWATETAKGLLFIGDKKAPTGIINLSDASEPETDGTHKFTLTSKGNKHSFKAASAAERDNWVSQLKLKIAEAKELATTVTESETYKKTLESFKPAPVKKEEKPVETAKTEEAVKTEEAKTEETPAVAAAVAEEAKPEEAKPEEKAEKKAESPKPANKKRSSFFGFAGFNSKKEEAKEEKKEEKKEEAKAAEEVKPEETPAVEETKAEEAKVDDAKTEETPAVAAAAAEEAKPEEAKPVESPKDKASKRNSFFGNVFAKKDKKAAEPKADEAEVTKETAATTESAPVIPPVESTTPLAVEVSSPATVPTETTETAAAVASPTNGEPRKDAKEKRKSSIPFLGKREKSPSGEGEERSKSPFSKLRATIKGKTSHKTEEKPAEEAVKEEPTAEEAKAEETPAAAAVAEENKTEEVKEEAKPTETKPETAAAAAPAPVPAAA</sequence>
<dbReference type="PANTHER" id="PTHR42073:SF1">
    <property type="entry name" value="MEIOTIC EXPRESSION UP-REGULATED PROTEIN 6"/>
    <property type="match status" value="1"/>
</dbReference>